<dbReference type="SUPFAM" id="SSF51182">
    <property type="entry name" value="RmlC-like cupins"/>
    <property type="match status" value="1"/>
</dbReference>
<dbReference type="Gene3D" id="2.60.120.10">
    <property type="entry name" value="Jelly Rolls"/>
    <property type="match status" value="1"/>
</dbReference>
<keyword evidence="3" id="KW-1185">Reference proteome</keyword>
<evidence type="ECO:0000313" key="3">
    <source>
        <dbReference type="Proteomes" id="UP000294200"/>
    </source>
</evidence>
<dbReference type="EMBL" id="MWML01000204">
    <property type="protein sequence ID" value="TCG04982.1"/>
    <property type="molecule type" value="Genomic_DNA"/>
</dbReference>
<dbReference type="CDD" id="cd02208">
    <property type="entry name" value="cupin_RmlC-like"/>
    <property type="match status" value="1"/>
</dbReference>
<protein>
    <recommendedName>
        <fullName evidence="1">ChrR-like cupin domain-containing protein</fullName>
    </recommendedName>
</protein>
<dbReference type="Proteomes" id="UP000294200">
    <property type="component" value="Unassembled WGS sequence"/>
</dbReference>
<proteinExistence type="predicted"/>
<accession>A0A4R0X7W6</accession>
<reference evidence="2 3" key="1">
    <citation type="submission" date="2017-02" db="EMBL/GenBank/DDBJ databases">
        <title>Paraburkholderia sophoroidis sp. nov. and Paraburkholderia steynii sp. nov. rhizobial symbionts of the fynbos legume Hypocalyptus sophoroides.</title>
        <authorList>
            <person name="Steenkamp E.T."/>
            <person name="Beukes C.W."/>
            <person name="Van Zyl E."/>
            <person name="Avontuur J."/>
            <person name="Chan W.Y."/>
            <person name="Hassen A."/>
            <person name="Palmer M."/>
            <person name="Mthombeni L."/>
            <person name="Phalane F."/>
            <person name="Sereme K."/>
            <person name="Venter S.N."/>
        </authorList>
    </citation>
    <scope>NUCLEOTIDE SEQUENCE [LARGE SCALE GENOMIC DNA]</scope>
    <source>
        <strain evidence="2 3">HC1.1ba</strain>
    </source>
</reference>
<evidence type="ECO:0000259" key="1">
    <source>
        <dbReference type="Pfam" id="PF12973"/>
    </source>
</evidence>
<dbReference type="Pfam" id="PF12973">
    <property type="entry name" value="Cupin_7"/>
    <property type="match status" value="1"/>
</dbReference>
<organism evidence="2 3">
    <name type="scientific">Paraburkholderia steynii</name>
    <dbReference type="NCBI Taxonomy" id="1245441"/>
    <lineage>
        <taxon>Bacteria</taxon>
        <taxon>Pseudomonadati</taxon>
        <taxon>Pseudomonadota</taxon>
        <taxon>Betaproteobacteria</taxon>
        <taxon>Burkholderiales</taxon>
        <taxon>Burkholderiaceae</taxon>
        <taxon>Paraburkholderia</taxon>
    </lineage>
</organism>
<name>A0A4R0X7W6_9BURK</name>
<dbReference type="InterPro" id="IPR014710">
    <property type="entry name" value="RmlC-like_jellyroll"/>
</dbReference>
<gene>
    <name evidence="2" type="ORF">BZM27_37000</name>
</gene>
<dbReference type="AlphaFoldDB" id="A0A4R0X7W6"/>
<evidence type="ECO:0000313" key="2">
    <source>
        <dbReference type="EMBL" id="TCG04982.1"/>
    </source>
</evidence>
<dbReference type="InterPro" id="IPR025979">
    <property type="entry name" value="ChrR-like_cupin_dom"/>
</dbReference>
<comment type="caution">
    <text evidence="2">The sequence shown here is derived from an EMBL/GenBank/DDBJ whole genome shotgun (WGS) entry which is preliminary data.</text>
</comment>
<sequence>MHLDQPKFFCVDSEGTPWVKSRLAAGVEVKNLGKANGRAVQLVRFAPSTVFPEHLHSGPEFIYILSGSAVQNGCCLTPGWVGIAERGTVDRAFRSDTGCVFLLIYESRQFTESLVAESDPSRADN</sequence>
<dbReference type="InterPro" id="IPR011051">
    <property type="entry name" value="RmlC_Cupin_sf"/>
</dbReference>
<feature type="domain" description="ChrR-like cupin" evidence="1">
    <location>
        <begin position="9"/>
        <end position="101"/>
    </location>
</feature>